<evidence type="ECO:0000313" key="3">
    <source>
        <dbReference type="Proteomes" id="UP000018144"/>
    </source>
</evidence>
<sequence length="187" mass="21297">MVTPGAPILKKQSQDDTKATEVTKVTKDSKNATETQNRRTQPESPYSHEIQELVRNFGNKRQQFQAELGLGQPSNIVEDAMEGFYEMTRPTFATRRLEAIVGGMKTSMKRLVNTSITLANEIEMLKEDIKDCEALIDFMQVCDEEYSLMLEEAKEKNFYEKLLAAADGTEEVIDIIYLDEEDIIETD</sequence>
<organism evidence="2 3">
    <name type="scientific">Pyronema omphalodes (strain CBS 100304)</name>
    <name type="common">Pyronema confluens</name>
    <dbReference type="NCBI Taxonomy" id="1076935"/>
    <lineage>
        <taxon>Eukaryota</taxon>
        <taxon>Fungi</taxon>
        <taxon>Dikarya</taxon>
        <taxon>Ascomycota</taxon>
        <taxon>Pezizomycotina</taxon>
        <taxon>Pezizomycetes</taxon>
        <taxon>Pezizales</taxon>
        <taxon>Pyronemataceae</taxon>
        <taxon>Pyronema</taxon>
    </lineage>
</organism>
<dbReference type="AlphaFoldDB" id="U4KZG9"/>
<dbReference type="Proteomes" id="UP000018144">
    <property type="component" value="Unassembled WGS sequence"/>
</dbReference>
<reference evidence="2 3" key="1">
    <citation type="journal article" date="2013" name="PLoS Genet.">
        <title>The genome and development-dependent transcriptomes of Pyronema confluens: a window into fungal evolution.</title>
        <authorList>
            <person name="Traeger S."/>
            <person name="Altegoer F."/>
            <person name="Freitag M."/>
            <person name="Gabaldon T."/>
            <person name="Kempken F."/>
            <person name="Kumar A."/>
            <person name="Marcet-Houben M."/>
            <person name="Poggeler S."/>
            <person name="Stajich J.E."/>
            <person name="Nowrousian M."/>
        </authorList>
    </citation>
    <scope>NUCLEOTIDE SEQUENCE [LARGE SCALE GENOMIC DNA]</scope>
    <source>
        <strain evidence="3">CBS 100304</strain>
        <tissue evidence="2">Vegetative mycelium</tissue>
    </source>
</reference>
<feature type="compositionally biased region" description="Basic and acidic residues" evidence="1">
    <location>
        <begin position="12"/>
        <end position="41"/>
    </location>
</feature>
<keyword evidence="3" id="KW-1185">Reference proteome</keyword>
<feature type="region of interest" description="Disordered" evidence="1">
    <location>
        <begin position="1"/>
        <end position="47"/>
    </location>
</feature>
<protein>
    <submittedName>
        <fullName evidence="2">Uncharacterized protein</fullName>
    </submittedName>
</protein>
<proteinExistence type="predicted"/>
<evidence type="ECO:0000256" key="1">
    <source>
        <dbReference type="SAM" id="MobiDB-lite"/>
    </source>
</evidence>
<name>U4KZG9_PYROM</name>
<gene>
    <name evidence="2" type="ORF">PCON_06692</name>
</gene>
<dbReference type="EMBL" id="HF935332">
    <property type="protein sequence ID" value="CCX07105.1"/>
    <property type="molecule type" value="Genomic_DNA"/>
</dbReference>
<evidence type="ECO:0000313" key="2">
    <source>
        <dbReference type="EMBL" id="CCX07105.1"/>
    </source>
</evidence>
<accession>U4KZG9</accession>